<dbReference type="Proteomes" id="UP000244792">
    <property type="component" value="Chromosome"/>
</dbReference>
<dbReference type="NCBIfam" id="TIGR00684">
    <property type="entry name" value="narJ"/>
    <property type="match status" value="1"/>
</dbReference>
<dbReference type="Gene3D" id="1.10.3480.10">
    <property type="entry name" value="TorD-like"/>
    <property type="match status" value="1"/>
</dbReference>
<dbReference type="SUPFAM" id="SSF89155">
    <property type="entry name" value="TorD-like"/>
    <property type="match status" value="1"/>
</dbReference>
<dbReference type="AlphaFoldDB" id="A0A2R4VY79"/>
<evidence type="ECO:0000256" key="1">
    <source>
        <dbReference type="ARBA" id="ARBA00023063"/>
    </source>
</evidence>
<dbReference type="GO" id="GO:0051131">
    <property type="term" value="P:chaperone-mediated protein complex assembly"/>
    <property type="evidence" value="ECO:0007669"/>
    <property type="project" value="InterPro"/>
</dbReference>
<sequence>MNFSEFMKALSFLFRYPDDMYRLEIEKFEFNAKNLNLYEYLKEFTAYYRGKSTLDLQEYYVDIFDLTPQNSLCMLDHMRLNNSQKGHELVKIKSLYNEFGFSPKNNELPDYIPLFIEFLSCVEKEFALKLLNKYKLAFQNLYSRLFESKSPYYSLFEILLDKEALDELL</sequence>
<keyword evidence="1" id="KW-0534">Nitrate assimilation</keyword>
<dbReference type="PANTHER" id="PTHR43680">
    <property type="entry name" value="NITRATE REDUCTASE MOLYBDENUM COFACTOR ASSEMBLY CHAPERONE"/>
    <property type="match status" value="1"/>
</dbReference>
<dbReference type="EMBL" id="CP020921">
    <property type="protein sequence ID" value="AWB09475.1"/>
    <property type="molecule type" value="Genomic_DNA"/>
</dbReference>
<gene>
    <name evidence="2" type="ORF">TDSAC_0085</name>
</gene>
<reference evidence="2 3" key="1">
    <citation type="submission" date="2017-04" db="EMBL/GenBank/DDBJ databases">
        <title>Genomic insights into metabolism of Thermodesulfobium acidiphilum.</title>
        <authorList>
            <person name="Toshchakov S.V."/>
            <person name="Frolov E.N."/>
            <person name="Kublanov I.V."/>
            <person name="Samarov N.I."/>
            <person name="Novikov A."/>
            <person name="Lebedinsky A.V."/>
            <person name="Bonch-Osmolovskaya E.A."/>
            <person name="Chernyh N.A."/>
        </authorList>
    </citation>
    <scope>NUCLEOTIDE SEQUENCE [LARGE SCALE GENOMIC DNA]</scope>
    <source>
        <strain evidence="2 3">3127-1</strain>
    </source>
</reference>
<organism evidence="2 3">
    <name type="scientific">Thermodesulfobium acidiphilum</name>
    <dbReference type="NCBI Taxonomy" id="1794699"/>
    <lineage>
        <taxon>Bacteria</taxon>
        <taxon>Pseudomonadati</taxon>
        <taxon>Thermodesulfobiota</taxon>
        <taxon>Thermodesulfobiia</taxon>
        <taxon>Thermodesulfobiales</taxon>
        <taxon>Thermodesulfobiaceae</taxon>
        <taxon>Thermodesulfobium</taxon>
    </lineage>
</organism>
<protein>
    <submittedName>
        <fullName evidence="2">Respiratory nitrate reductase chaperone NarJ</fullName>
    </submittedName>
</protein>
<dbReference type="GO" id="GO:0042128">
    <property type="term" value="P:nitrate assimilation"/>
    <property type="evidence" value="ECO:0007669"/>
    <property type="project" value="UniProtKB-KW"/>
</dbReference>
<dbReference type="RefSeq" id="WP_108307799.1">
    <property type="nucleotide sequence ID" value="NZ_CP020921.1"/>
</dbReference>
<dbReference type="GO" id="GO:0051082">
    <property type="term" value="F:unfolded protein binding"/>
    <property type="evidence" value="ECO:0007669"/>
    <property type="project" value="InterPro"/>
</dbReference>
<dbReference type="InterPro" id="IPR003765">
    <property type="entry name" value="NO3_reductase_chaperone_NarJ"/>
</dbReference>
<name>A0A2R4VY79_THEAF</name>
<accession>A0A2R4VY79</accession>
<evidence type="ECO:0000313" key="2">
    <source>
        <dbReference type="EMBL" id="AWB09475.1"/>
    </source>
</evidence>
<evidence type="ECO:0000313" key="3">
    <source>
        <dbReference type="Proteomes" id="UP000244792"/>
    </source>
</evidence>
<proteinExistence type="predicted"/>
<dbReference type="InterPro" id="IPR036411">
    <property type="entry name" value="TorD-like_sf"/>
</dbReference>
<keyword evidence="3" id="KW-1185">Reference proteome</keyword>
<dbReference type="GO" id="GO:0016530">
    <property type="term" value="F:metallochaperone activity"/>
    <property type="evidence" value="ECO:0007669"/>
    <property type="project" value="TreeGrafter"/>
</dbReference>
<dbReference type="InterPro" id="IPR020945">
    <property type="entry name" value="DMSO/NO3_reduct_chaperone"/>
</dbReference>
<dbReference type="PANTHER" id="PTHR43680:SF2">
    <property type="entry name" value="NITRATE REDUCTASE MOLYBDENUM COFACTOR ASSEMBLY CHAPERONE NARJ"/>
    <property type="match status" value="1"/>
</dbReference>
<dbReference type="OrthoDB" id="5296272at2"/>
<dbReference type="Pfam" id="PF02613">
    <property type="entry name" value="Nitrate_red_del"/>
    <property type="match status" value="1"/>
</dbReference>
<dbReference type="KEGG" id="taci:TDSAC_0085"/>